<protein>
    <submittedName>
        <fullName evidence="1">Clindamycin resistance transfer factor btgA</fullName>
    </submittedName>
</protein>
<dbReference type="InterPro" id="IPR048012">
    <property type="entry name" value="BfmA-like_N"/>
</dbReference>
<dbReference type="Proteomes" id="UP000440773">
    <property type="component" value="Unassembled WGS sequence"/>
</dbReference>
<feature type="non-terminal residue" evidence="1">
    <location>
        <position position="165"/>
    </location>
</feature>
<sequence>MDKETTTSVTIDRKTFARLDRLAKSNNVSKKDFLSCALEYFEKYGINPVEHESPAKEMQKLIKRCDQVIAFIRKQEQDFLRPACEAMGSTSMRVTMSMDSILTEKKFSQYQKDNDLFMRDLASLAGIREQALDRTEKAVGQSRDMLLKNQQAIYARLDAVTQRQE</sequence>
<accession>A0A7J5KY79</accession>
<name>A0A7J5KY79_BACSE</name>
<evidence type="ECO:0000313" key="2">
    <source>
        <dbReference type="Proteomes" id="UP000440773"/>
    </source>
</evidence>
<dbReference type="NCBIfam" id="NF041200">
    <property type="entry name" value="mob_BfmA_Nterm"/>
    <property type="match status" value="1"/>
</dbReference>
<dbReference type="AlphaFoldDB" id="A0A7J5KY79"/>
<comment type="caution">
    <text evidence="1">The sequence shown here is derived from an EMBL/GenBank/DDBJ whole genome shotgun (WGS) entry which is preliminary data.</text>
</comment>
<dbReference type="RefSeq" id="WP_151872150.1">
    <property type="nucleotide sequence ID" value="NZ_WCLP01000087.1"/>
</dbReference>
<evidence type="ECO:0000313" key="1">
    <source>
        <dbReference type="EMBL" id="KAB5278627.1"/>
    </source>
</evidence>
<dbReference type="EMBL" id="WCLP01000087">
    <property type="protein sequence ID" value="KAB5278627.1"/>
    <property type="molecule type" value="Genomic_DNA"/>
</dbReference>
<proteinExistence type="predicted"/>
<reference evidence="1 2" key="1">
    <citation type="journal article" date="2019" name="Nat. Med.">
        <title>A library of human gut bacterial isolates paired with longitudinal multiomics data enables mechanistic microbiome research.</title>
        <authorList>
            <person name="Poyet M."/>
            <person name="Groussin M."/>
            <person name="Gibbons S.M."/>
            <person name="Avila-Pacheco J."/>
            <person name="Jiang X."/>
            <person name="Kearney S.M."/>
            <person name="Perrotta A.R."/>
            <person name="Berdy B."/>
            <person name="Zhao S."/>
            <person name="Lieberman T.D."/>
            <person name="Swanson P.K."/>
            <person name="Smith M."/>
            <person name="Roesemann S."/>
            <person name="Alexander J.E."/>
            <person name="Rich S.A."/>
            <person name="Livny J."/>
            <person name="Vlamakis H."/>
            <person name="Clish C."/>
            <person name="Bullock K."/>
            <person name="Deik A."/>
            <person name="Scott J."/>
            <person name="Pierce K.A."/>
            <person name="Xavier R.J."/>
            <person name="Alm E.J."/>
        </authorList>
    </citation>
    <scope>NUCLEOTIDE SEQUENCE [LARGE SCALE GENOMIC DNA]</scope>
    <source>
        <strain evidence="1 2">BIOML-A17</strain>
    </source>
</reference>
<organism evidence="1 2">
    <name type="scientific">Bacteroides stercoris</name>
    <dbReference type="NCBI Taxonomy" id="46506"/>
    <lineage>
        <taxon>Bacteria</taxon>
        <taxon>Pseudomonadati</taxon>
        <taxon>Bacteroidota</taxon>
        <taxon>Bacteroidia</taxon>
        <taxon>Bacteroidales</taxon>
        <taxon>Bacteroidaceae</taxon>
        <taxon>Bacteroides</taxon>
    </lineage>
</organism>
<gene>
    <name evidence="1" type="ORF">F9962_18195</name>
</gene>